<gene>
    <name evidence="2" type="ORF">SDC9_68842</name>
</gene>
<accession>A0A644Y1J6</accession>
<protein>
    <recommendedName>
        <fullName evidence="1">GmrSD restriction endonucleases N-terminal domain-containing protein</fullName>
    </recommendedName>
</protein>
<reference evidence="2" key="1">
    <citation type="submission" date="2019-08" db="EMBL/GenBank/DDBJ databases">
        <authorList>
            <person name="Kucharzyk K."/>
            <person name="Murdoch R.W."/>
            <person name="Higgins S."/>
            <person name="Loffler F."/>
        </authorList>
    </citation>
    <scope>NUCLEOTIDE SEQUENCE</scope>
</reference>
<dbReference type="Pfam" id="PF03235">
    <property type="entry name" value="GmrSD_N"/>
    <property type="match status" value="1"/>
</dbReference>
<dbReference type="PANTHER" id="PTHR35149:SF1">
    <property type="entry name" value="DUF5655 DOMAIN-CONTAINING PROTEIN"/>
    <property type="match status" value="1"/>
</dbReference>
<organism evidence="2">
    <name type="scientific">bioreactor metagenome</name>
    <dbReference type="NCBI Taxonomy" id="1076179"/>
    <lineage>
        <taxon>unclassified sequences</taxon>
        <taxon>metagenomes</taxon>
        <taxon>ecological metagenomes</taxon>
    </lineage>
</organism>
<dbReference type="AlphaFoldDB" id="A0A644Y1J6"/>
<proteinExistence type="predicted"/>
<evidence type="ECO:0000313" key="2">
    <source>
        <dbReference type="EMBL" id="MPM22390.1"/>
    </source>
</evidence>
<dbReference type="PANTHER" id="PTHR35149">
    <property type="entry name" value="SLL5132 PROTEIN"/>
    <property type="match status" value="1"/>
</dbReference>
<feature type="domain" description="GmrSD restriction endonucleases N-terminal" evidence="1">
    <location>
        <begin position="19"/>
        <end position="222"/>
    </location>
</feature>
<sequence length="649" mass="76797">MEEYQDQMPMKAFAELKGYTFHIPYQQRGYKWAPQNVRELLKDLWEFVNSDKKMYCLQPLAVVRSDDENYVLLDGQQRLTTLFLLYKYLNNNEDPYTFEFKRDNESGVRWKYLQDIESPDKEKVDSNIDFFFINRAYCTIKDWFSEIAKSGNANDISESEEDCTLENVKEKFQTLLNAGKDEKSIQLIWYEVENEKQHEVFRSLNSGKVHLTNTELIKALLLNRVSGLPDGSREEAAIQFEMIERAMQDDHFWYMLRSEPTKRGQTRMDLLFNLVARTSNEDYEKDFRTSFRWFSDSTTDESLVDKWIKVRHTFLRLKDIYSNIEAYHYIGFLTYEGSQNGDKNSYKPIVKILELHRDTTKRDFINELRKSIRKIMNGFHESIDDFLYYDSSKKGLRLLFLLHNIETILERYNKLKANKDLELKREFEQFPFELLHKQSWDIEHIASQTNSSFKNIQDRSDWLESIRTDYKEYFEGDENDADSELGNIKKKLLQYEKTNSAENFMVLYNAVITYHDKKMGESITEEEKNKVGNLVLLDSHTNRSFHNSLFPRKRRIVIIADGLKSAEDKETGIKSLFIPICTRQCFTKSYSKASNTTMNAWLKSDAEAYRLDLIEKLCDDPVISGSDSEKPEIIRFFKHPEQIQINSTN</sequence>
<name>A0A644Y1J6_9ZZZZ</name>
<comment type="caution">
    <text evidence="2">The sequence shown here is derived from an EMBL/GenBank/DDBJ whole genome shotgun (WGS) entry which is preliminary data.</text>
</comment>
<dbReference type="InterPro" id="IPR004919">
    <property type="entry name" value="GmrSD_N"/>
</dbReference>
<evidence type="ECO:0000259" key="1">
    <source>
        <dbReference type="Pfam" id="PF03235"/>
    </source>
</evidence>
<dbReference type="EMBL" id="VSSQ01003801">
    <property type="protein sequence ID" value="MPM22390.1"/>
    <property type="molecule type" value="Genomic_DNA"/>
</dbReference>